<proteinExistence type="inferred from homology"/>
<dbReference type="InterPro" id="IPR027079">
    <property type="entry name" value="Tfb1/GTF2H1"/>
</dbReference>
<feature type="domain" description="BSD" evidence="8">
    <location>
        <begin position="144"/>
        <end position="203"/>
    </location>
</feature>
<keyword evidence="10" id="KW-1185">Reference proteome</keyword>
<feature type="domain" description="BSD" evidence="8">
    <location>
        <begin position="224"/>
        <end position="275"/>
    </location>
</feature>
<reference evidence="9" key="1">
    <citation type="journal article" date="2023" name="IMA Fungus">
        <title>Comparative genomic study of the Penicillium genus elucidates a diverse pangenome and 15 lateral gene transfer events.</title>
        <authorList>
            <person name="Petersen C."/>
            <person name="Sorensen T."/>
            <person name="Nielsen M.R."/>
            <person name="Sondergaard T.E."/>
            <person name="Sorensen J.L."/>
            <person name="Fitzpatrick D.A."/>
            <person name="Frisvad J.C."/>
            <person name="Nielsen K.L."/>
        </authorList>
    </citation>
    <scope>NUCLEOTIDE SEQUENCE</scope>
    <source>
        <strain evidence="9">IBT 17514</strain>
    </source>
</reference>
<keyword evidence="4" id="KW-0805">Transcription regulation</keyword>
<dbReference type="SUPFAM" id="SSF50729">
    <property type="entry name" value="PH domain-like"/>
    <property type="match status" value="1"/>
</dbReference>
<feature type="compositionally biased region" description="Basic and acidic residues" evidence="7">
    <location>
        <begin position="321"/>
        <end position="333"/>
    </location>
</feature>
<dbReference type="AlphaFoldDB" id="A0AAD6HE93"/>
<keyword evidence="6" id="KW-0539">Nucleus</keyword>
<evidence type="ECO:0000256" key="6">
    <source>
        <dbReference type="ARBA" id="ARBA00023242"/>
    </source>
</evidence>
<dbReference type="Pfam" id="PF03909">
    <property type="entry name" value="BSD"/>
    <property type="match status" value="2"/>
</dbReference>
<comment type="similarity">
    <text evidence="2">Belongs to the TFB1 family.</text>
</comment>
<dbReference type="InterPro" id="IPR013876">
    <property type="entry name" value="TFIIH_BTF_p62_N"/>
</dbReference>
<dbReference type="PANTHER" id="PTHR12856">
    <property type="entry name" value="TRANSCRIPTION INITIATION FACTOR IIH-RELATED"/>
    <property type="match status" value="1"/>
</dbReference>
<dbReference type="GO" id="GO:0000439">
    <property type="term" value="C:transcription factor TFIIH core complex"/>
    <property type="evidence" value="ECO:0007669"/>
    <property type="project" value="InterPro"/>
</dbReference>
<keyword evidence="3" id="KW-0677">Repeat</keyword>
<dbReference type="Gene3D" id="2.30.29.30">
    <property type="entry name" value="Pleckstrin-homology domain (PH domain)/Phosphotyrosine-binding domain (PTB)"/>
    <property type="match status" value="1"/>
</dbReference>
<evidence type="ECO:0000256" key="7">
    <source>
        <dbReference type="SAM" id="MobiDB-lite"/>
    </source>
</evidence>
<feature type="region of interest" description="Disordered" evidence="7">
    <location>
        <begin position="316"/>
        <end position="335"/>
    </location>
</feature>
<evidence type="ECO:0000259" key="8">
    <source>
        <dbReference type="PROSITE" id="PS50858"/>
    </source>
</evidence>
<evidence type="ECO:0000256" key="5">
    <source>
        <dbReference type="ARBA" id="ARBA00023163"/>
    </source>
</evidence>
<organism evidence="9 10">
    <name type="scientific">Penicillium malachiteum</name>
    <dbReference type="NCBI Taxonomy" id="1324776"/>
    <lineage>
        <taxon>Eukaryota</taxon>
        <taxon>Fungi</taxon>
        <taxon>Dikarya</taxon>
        <taxon>Ascomycota</taxon>
        <taxon>Pezizomycotina</taxon>
        <taxon>Eurotiomycetes</taxon>
        <taxon>Eurotiomycetidae</taxon>
        <taxon>Eurotiales</taxon>
        <taxon>Aspergillaceae</taxon>
        <taxon>Penicillium</taxon>
    </lineage>
</organism>
<dbReference type="CDD" id="cd13229">
    <property type="entry name" value="PH_TFIIH"/>
    <property type="match status" value="1"/>
</dbReference>
<dbReference type="SMART" id="SM00751">
    <property type="entry name" value="BSD"/>
    <property type="match status" value="2"/>
</dbReference>
<protein>
    <submittedName>
        <fullName evidence="9">General transcription and DNA repair factor IIH subunit tcf-29</fullName>
    </submittedName>
</protein>
<name>A0AAD6HE93_9EURO</name>
<dbReference type="EMBL" id="JAQJAN010000018">
    <property type="protein sequence ID" value="KAJ5709675.1"/>
    <property type="molecule type" value="Genomic_DNA"/>
</dbReference>
<evidence type="ECO:0000313" key="9">
    <source>
        <dbReference type="EMBL" id="KAJ5709675.1"/>
    </source>
</evidence>
<dbReference type="PROSITE" id="PS50858">
    <property type="entry name" value="BSD"/>
    <property type="match status" value="2"/>
</dbReference>
<gene>
    <name evidence="9" type="ORF">N7493_009966</name>
</gene>
<dbReference type="GO" id="GO:0006351">
    <property type="term" value="P:DNA-templated transcription"/>
    <property type="evidence" value="ECO:0007669"/>
    <property type="project" value="InterPro"/>
</dbReference>
<dbReference type="InterPro" id="IPR005607">
    <property type="entry name" value="BSD_dom"/>
</dbReference>
<dbReference type="InterPro" id="IPR011993">
    <property type="entry name" value="PH-like_dom_sf"/>
</dbReference>
<evidence type="ECO:0000256" key="3">
    <source>
        <dbReference type="ARBA" id="ARBA00022737"/>
    </source>
</evidence>
<dbReference type="Pfam" id="PF08567">
    <property type="entry name" value="PH_TFIIH"/>
    <property type="match status" value="1"/>
</dbReference>
<evidence type="ECO:0000256" key="1">
    <source>
        <dbReference type="ARBA" id="ARBA00004123"/>
    </source>
</evidence>
<dbReference type="Proteomes" id="UP001215712">
    <property type="component" value="Unassembled WGS sequence"/>
</dbReference>
<comment type="caution">
    <text evidence="9">The sequence shown here is derived from an EMBL/GenBank/DDBJ whole genome shotgun (WGS) entry which is preliminary data.</text>
</comment>
<reference evidence="9" key="2">
    <citation type="submission" date="2023-01" db="EMBL/GenBank/DDBJ databases">
        <authorList>
            <person name="Petersen C."/>
        </authorList>
    </citation>
    <scope>NUCLEOTIDE SEQUENCE</scope>
    <source>
        <strain evidence="9">IBT 17514</strain>
    </source>
</reference>
<evidence type="ECO:0000256" key="2">
    <source>
        <dbReference type="ARBA" id="ARBA00009448"/>
    </source>
</evidence>
<evidence type="ECO:0000313" key="10">
    <source>
        <dbReference type="Proteomes" id="UP001215712"/>
    </source>
</evidence>
<sequence>MAPPTALASFKKKDGSLALIDNDATLAWTPNDAGASGLKIAVSSITNLQQTPVSNPKVMLKVFAPPPNSPPNSDSTAYTFLFTAATNARTQADSFKEVLSTRLNMEKANTPSQTSTPLPGASGAPSAMAIATAVSSAASAKKPWEDDERLKADVKLQQALLKIHPALQRMFTEAMRTKPDSLTAAQFMSQFWSTRLHLLRAYAIEQGQKRGSYNVLSSLKPRVEDNVTRLNISQEQIQLIFTQHPLVKTAYDENVPKLSEQQFWSRFFQSRLFKKLRGERITDVDATDAILDKYLRDEPPFELPDFHIPNFLNLAGNEQDNSQRRGNRPDVDMRPSSMEKVPIIRTLNSLSQKIMSTVSRPHSDRTGPGGMNADVWEELQLRDLRGDTEPSHVKLNIRDQSQLFSGVKDADESAALAKEDPEEVLRSLRADLEENLPSDGTVDLQRLIDPDDDGDVEMADAPDTQRAVGSSTAMRVAFSQIRDAIQEQRDRIQEEANESETYGLSPELYDRVLLTHSTAGEFIRQWWRAFLSGDPNRAGEVKSLTESLHRSKERIKVIADEADAERKVEIDRLKQHARDVYERTGRKLRVNLDIQGGAASVNQLLAPTLNALDIATKKYEVALAEEMAEMAAQGSSV</sequence>
<accession>A0AAD6HE93</accession>
<keyword evidence="5" id="KW-0804">Transcription</keyword>
<dbReference type="GO" id="GO:0006289">
    <property type="term" value="P:nucleotide-excision repair"/>
    <property type="evidence" value="ECO:0007669"/>
    <property type="project" value="InterPro"/>
</dbReference>
<comment type="subcellular location">
    <subcellularLocation>
        <location evidence="1">Nucleus</location>
    </subcellularLocation>
</comment>
<evidence type="ECO:0000256" key="4">
    <source>
        <dbReference type="ARBA" id="ARBA00023015"/>
    </source>
</evidence>